<accession>A0A9Q8SZ19</accession>
<dbReference type="AlphaFoldDB" id="A0A9Q8SZ19"/>
<organism evidence="2 3">
    <name type="scientific">Colletotrichum lupini</name>
    <dbReference type="NCBI Taxonomy" id="145971"/>
    <lineage>
        <taxon>Eukaryota</taxon>
        <taxon>Fungi</taxon>
        <taxon>Dikarya</taxon>
        <taxon>Ascomycota</taxon>
        <taxon>Pezizomycotina</taxon>
        <taxon>Sordariomycetes</taxon>
        <taxon>Hypocreomycetidae</taxon>
        <taxon>Glomerellales</taxon>
        <taxon>Glomerellaceae</taxon>
        <taxon>Colletotrichum</taxon>
        <taxon>Colletotrichum acutatum species complex</taxon>
    </lineage>
</organism>
<evidence type="ECO:0000313" key="3">
    <source>
        <dbReference type="Proteomes" id="UP000830671"/>
    </source>
</evidence>
<keyword evidence="3" id="KW-1185">Reference proteome</keyword>
<feature type="compositionally biased region" description="Basic and acidic residues" evidence="1">
    <location>
        <begin position="1"/>
        <end position="17"/>
    </location>
</feature>
<dbReference type="EMBL" id="CP019477">
    <property type="protein sequence ID" value="UQC85301.1"/>
    <property type="molecule type" value="Genomic_DNA"/>
</dbReference>
<name>A0A9Q8SZ19_9PEZI</name>
<reference evidence="2" key="1">
    <citation type="journal article" date="2021" name="Mol. Plant Microbe Interact.">
        <title>Complete Genome Sequence of the Plant-Pathogenic Fungus Colletotrichum lupini.</title>
        <authorList>
            <person name="Baroncelli R."/>
            <person name="Pensec F."/>
            <person name="Da Lio D."/>
            <person name="Boufleur T."/>
            <person name="Vicente I."/>
            <person name="Sarrocco S."/>
            <person name="Picot A."/>
            <person name="Baraldi E."/>
            <person name="Sukno S."/>
            <person name="Thon M."/>
            <person name="Le Floch G."/>
        </authorList>
    </citation>
    <scope>NUCLEOTIDE SEQUENCE</scope>
    <source>
        <strain evidence="2">IMI 504893</strain>
    </source>
</reference>
<dbReference type="RefSeq" id="XP_049146915.1">
    <property type="nucleotide sequence ID" value="XM_049289770.1"/>
</dbReference>
<proteinExistence type="predicted"/>
<evidence type="ECO:0000256" key="1">
    <source>
        <dbReference type="SAM" id="MobiDB-lite"/>
    </source>
</evidence>
<protein>
    <submittedName>
        <fullName evidence="2">Uncharacterized protein</fullName>
    </submittedName>
</protein>
<sequence>MPRREVHVNTATAHRDPTSTPARLNFEAQTQNGTAYTNLLESNPFGLSVRIRIQLSPSPVRTATYEATTTPRAHALMQTRNYPIDDHISSPTSWVPLRQSRPFQEKEHISRPIKPGLDTNKLNLSPFLSVRSVCPLPPDMTQATYPIASLQAYGVQAAKISQSQETNAALGHKKLHPRFIPNYPPSPLHLLHAAPILCDTLQRVYQGLSALDFLFTFGLTLASNCLLCFCFLGDSESMPSCQTWLLQSIHTLPSGTEERTLQSLLCSLKPRPFPASFFTLTRRASSSSRSHPAKGPWALAANWNGHALAGGCPRYWQREGRLGSPRSPFPPFCSLPFCLLTANGMGHDLNSWWSEHFHYCQTSHTYTVKHHANGSIRNDGGEKQECFAIFNYFKKTTGIEPPLLMLQLDSRRLISSISAALSGSDFASPVGRWSRVPGKTLPQDPLLEAALDNPLSPTMSSAAAAAGGFNVL</sequence>
<evidence type="ECO:0000313" key="2">
    <source>
        <dbReference type="EMBL" id="UQC85301.1"/>
    </source>
</evidence>
<feature type="region of interest" description="Disordered" evidence="1">
    <location>
        <begin position="1"/>
        <end position="20"/>
    </location>
</feature>
<dbReference type="Proteomes" id="UP000830671">
    <property type="component" value="Chromosome 5"/>
</dbReference>
<dbReference type="GeneID" id="73344780"/>
<gene>
    <name evidence="2" type="ORF">CLUP02_10798</name>
</gene>
<dbReference type="KEGG" id="clup:CLUP02_10798"/>